<evidence type="ECO:0000256" key="3">
    <source>
        <dbReference type="ARBA" id="ARBA00022553"/>
    </source>
</evidence>
<evidence type="ECO:0000256" key="10">
    <source>
        <dbReference type="RuleBase" id="RU366032"/>
    </source>
</evidence>
<evidence type="ECO:0000256" key="9">
    <source>
        <dbReference type="ARBA" id="ARBA00023128"/>
    </source>
</evidence>
<accession>A0A061AW29</accession>
<evidence type="ECO:0000256" key="8">
    <source>
        <dbReference type="ARBA" id="ARBA00022946"/>
    </source>
</evidence>
<dbReference type="PANTHER" id="PTHR11947">
    <property type="entry name" value="PYRUVATE DEHYDROGENASE KINASE"/>
    <property type="match status" value="1"/>
</dbReference>
<evidence type="ECO:0000256" key="1">
    <source>
        <dbReference type="ARBA" id="ARBA00004305"/>
    </source>
</evidence>
<dbReference type="Gene3D" id="1.20.140.20">
    <property type="entry name" value="Alpha-ketoacid/pyruvate dehydrogenase kinase, N-terminal domain"/>
    <property type="match status" value="1"/>
</dbReference>
<dbReference type="InterPro" id="IPR039028">
    <property type="entry name" value="BCKD/PDK"/>
</dbReference>
<dbReference type="PRINTS" id="PR00344">
    <property type="entry name" value="BCTRLSENSOR"/>
</dbReference>
<comment type="similarity">
    <text evidence="2 10">Belongs to the PDK/BCKDK protein kinase family.</text>
</comment>
<dbReference type="PROSITE" id="PS50109">
    <property type="entry name" value="HIS_KIN"/>
    <property type="match status" value="1"/>
</dbReference>
<keyword evidence="4 10" id="KW-0808">Transferase</keyword>
<comment type="subcellular location">
    <subcellularLocation>
        <location evidence="1 10">Mitochondrion matrix</location>
    </subcellularLocation>
</comment>
<dbReference type="GO" id="GO:0010906">
    <property type="term" value="P:regulation of glucose metabolic process"/>
    <property type="evidence" value="ECO:0007669"/>
    <property type="project" value="TreeGrafter"/>
</dbReference>
<dbReference type="OrthoDB" id="3264224at2759"/>
<evidence type="ECO:0000259" key="11">
    <source>
        <dbReference type="PROSITE" id="PS50109"/>
    </source>
</evidence>
<dbReference type="Pfam" id="PF10436">
    <property type="entry name" value="BCDHK_Adom3"/>
    <property type="match status" value="1"/>
</dbReference>
<dbReference type="GO" id="GO:0005759">
    <property type="term" value="C:mitochondrial matrix"/>
    <property type="evidence" value="ECO:0007669"/>
    <property type="project" value="UniProtKB-SubCell"/>
</dbReference>
<dbReference type="SUPFAM" id="SSF55874">
    <property type="entry name" value="ATPase domain of HSP90 chaperone/DNA topoisomerase II/histidine kinase"/>
    <property type="match status" value="1"/>
</dbReference>
<dbReference type="GO" id="GO:0004740">
    <property type="term" value="F:pyruvate dehydrogenase (acetyl-transferring) kinase activity"/>
    <property type="evidence" value="ECO:0007669"/>
    <property type="project" value="TreeGrafter"/>
</dbReference>
<dbReference type="SMART" id="SM00387">
    <property type="entry name" value="HATPase_c"/>
    <property type="match status" value="1"/>
</dbReference>
<protein>
    <recommendedName>
        <fullName evidence="10">Protein-serine/threonine kinase</fullName>
        <ecNumber evidence="10">2.7.11.-</ecNumber>
    </recommendedName>
</protein>
<dbReference type="Pfam" id="PF02518">
    <property type="entry name" value="HATPase_c"/>
    <property type="match status" value="1"/>
</dbReference>
<keyword evidence="3" id="KW-0597">Phosphoprotein</keyword>
<proteinExistence type="inferred from homology"/>
<reference evidence="12" key="1">
    <citation type="journal article" date="2014" name="Genome Announc.">
        <title>Genome sequence of the yeast Cyberlindnera fabianii (Hansenula fabianii).</title>
        <authorList>
            <person name="Freel K.C."/>
            <person name="Sarilar V."/>
            <person name="Neuveglise C."/>
            <person name="Devillers H."/>
            <person name="Friedrich A."/>
            <person name="Schacherer J."/>
        </authorList>
    </citation>
    <scope>NUCLEOTIDE SEQUENCE</scope>
    <source>
        <strain evidence="12">YJS4271</strain>
    </source>
</reference>
<dbReference type="InterPro" id="IPR036784">
    <property type="entry name" value="AK/P_DHK_N_sf"/>
</dbReference>
<keyword evidence="7 10" id="KW-0067">ATP-binding</keyword>
<organism evidence="12">
    <name type="scientific">Cyberlindnera fabianii</name>
    <name type="common">Yeast</name>
    <name type="synonym">Hansenula fabianii</name>
    <dbReference type="NCBI Taxonomy" id="36022"/>
    <lineage>
        <taxon>Eukaryota</taxon>
        <taxon>Fungi</taxon>
        <taxon>Dikarya</taxon>
        <taxon>Ascomycota</taxon>
        <taxon>Saccharomycotina</taxon>
        <taxon>Saccharomycetes</taxon>
        <taxon>Phaffomycetales</taxon>
        <taxon>Phaffomycetaceae</taxon>
        <taxon>Cyberlindnera</taxon>
    </lineage>
</organism>
<evidence type="ECO:0000256" key="7">
    <source>
        <dbReference type="ARBA" id="ARBA00022840"/>
    </source>
</evidence>
<keyword evidence="6 10" id="KW-0418">Kinase</keyword>
<sequence length="385" mass="43827">MLLPMIRRSLHTGHRTLSRATKLHHHISPPNLSFEQEYSIRSSLERLITDYSQKDIPQISLNSLISLSREPPITNGLASVNYLTTFNAKRLQAFRQLPYIVVLNPHIAETYNLYLKSLELLLNLHRVEDTDKIYQTLTKFSEIHSDAIPSLSKGFQEVSTFFPKEEIVKFLNAHFRDKINMETMTNNFIQSINAPENHMGIVNTKLKISDLVHIFAGFVNDMTFIKYYKQVPVKIDFGEDIEFPYIAPHLEYVFTEILKNSIRAHIENDRADSPVLVTIVENSTIQGKRTLGIRFRDEGGGIPPEIEQHIFDYSFTSVEKQEKQSGMGDNVMPGEDVDNVAGMGYGLPLTKAYVEQFGGRLELQSCYGLGTDVYVELIGPDNSLL</sequence>
<gene>
    <name evidence="12" type="ORF">CYFA0S_02e08460g</name>
</gene>
<dbReference type="EC" id="2.7.11.-" evidence="10"/>
<keyword evidence="8" id="KW-0809">Transit peptide</keyword>
<dbReference type="InterPro" id="IPR036890">
    <property type="entry name" value="HATPase_C_sf"/>
</dbReference>
<evidence type="ECO:0000256" key="4">
    <source>
        <dbReference type="ARBA" id="ARBA00022679"/>
    </source>
</evidence>
<dbReference type="SUPFAM" id="SSF69012">
    <property type="entry name" value="alpha-ketoacid dehydrogenase kinase, N-terminal domain"/>
    <property type="match status" value="1"/>
</dbReference>
<dbReference type="InterPro" id="IPR018955">
    <property type="entry name" value="BCDHK/PDK_N"/>
</dbReference>
<keyword evidence="5 10" id="KW-0547">Nucleotide-binding</keyword>
<dbReference type="PANTHER" id="PTHR11947:SF20">
    <property type="entry name" value="[3-METHYL-2-OXOBUTANOATE DEHYDROGENASE [LIPOAMIDE]] KINASE, MITOCHONDRIAL"/>
    <property type="match status" value="1"/>
</dbReference>
<evidence type="ECO:0000256" key="5">
    <source>
        <dbReference type="ARBA" id="ARBA00022741"/>
    </source>
</evidence>
<evidence type="ECO:0000313" key="12">
    <source>
        <dbReference type="EMBL" id="CDR38912.1"/>
    </source>
</evidence>
<dbReference type="InterPro" id="IPR005467">
    <property type="entry name" value="His_kinase_dom"/>
</dbReference>
<name>A0A061AW29_CYBFA</name>
<dbReference type="Gene3D" id="3.30.565.10">
    <property type="entry name" value="Histidine kinase-like ATPase, C-terminal domain"/>
    <property type="match status" value="1"/>
</dbReference>
<feature type="domain" description="Histidine kinase" evidence="11">
    <location>
        <begin position="250"/>
        <end position="381"/>
    </location>
</feature>
<evidence type="ECO:0000256" key="2">
    <source>
        <dbReference type="ARBA" id="ARBA00006155"/>
    </source>
</evidence>
<dbReference type="PhylomeDB" id="A0A061AW29"/>
<keyword evidence="9 10" id="KW-0496">Mitochondrion</keyword>
<dbReference type="InterPro" id="IPR003594">
    <property type="entry name" value="HATPase_dom"/>
</dbReference>
<dbReference type="EMBL" id="LK052887">
    <property type="protein sequence ID" value="CDR38912.1"/>
    <property type="molecule type" value="Genomic_DNA"/>
</dbReference>
<dbReference type="InterPro" id="IPR004358">
    <property type="entry name" value="Sig_transdc_His_kin-like_C"/>
</dbReference>
<evidence type="ECO:0000256" key="6">
    <source>
        <dbReference type="ARBA" id="ARBA00022777"/>
    </source>
</evidence>
<dbReference type="VEuPathDB" id="FungiDB:BON22_3371"/>
<dbReference type="GO" id="GO:0005524">
    <property type="term" value="F:ATP binding"/>
    <property type="evidence" value="ECO:0007669"/>
    <property type="project" value="UniProtKB-UniRule"/>
</dbReference>
<dbReference type="AlphaFoldDB" id="A0A061AW29"/>